<accession>A0A7S0RDR0</accession>
<sequence>MATQYDGYRGMEGGIVGAYERTKRRHQRKYASNPNPNRAAQQVKRQQSSEPVRELTDDRINLHQLKLLLAEANGGMAPSDADVWVIMMACNPDESGRIKIKHVPTALKLFKESESSSGIMTLPAPPRQQPSCHSCTIC</sequence>
<proteinExistence type="predicted"/>
<reference evidence="2" key="1">
    <citation type="submission" date="2021-01" db="EMBL/GenBank/DDBJ databases">
        <authorList>
            <person name="Corre E."/>
            <person name="Pelletier E."/>
            <person name="Niang G."/>
            <person name="Scheremetjew M."/>
            <person name="Finn R."/>
            <person name="Kale V."/>
            <person name="Holt S."/>
            <person name="Cochrane G."/>
            <person name="Meng A."/>
            <person name="Brown T."/>
            <person name="Cohen L."/>
        </authorList>
    </citation>
    <scope>NUCLEOTIDE SEQUENCE</scope>
    <source>
        <strain evidence="2">SAG 11-49</strain>
    </source>
</reference>
<feature type="compositionally biased region" description="Polar residues" evidence="1">
    <location>
        <begin position="30"/>
        <end position="50"/>
    </location>
</feature>
<feature type="region of interest" description="Disordered" evidence="1">
    <location>
        <begin position="18"/>
        <end position="55"/>
    </location>
</feature>
<dbReference type="EMBL" id="HBFB01011505">
    <property type="protein sequence ID" value="CAD8674733.1"/>
    <property type="molecule type" value="Transcribed_RNA"/>
</dbReference>
<protein>
    <submittedName>
        <fullName evidence="2">Uncharacterized protein</fullName>
    </submittedName>
</protein>
<name>A0A7S0RDR0_9CHLO</name>
<dbReference type="AlphaFoldDB" id="A0A7S0RDR0"/>
<evidence type="ECO:0000313" key="2">
    <source>
        <dbReference type="EMBL" id="CAD8674733.1"/>
    </source>
</evidence>
<evidence type="ECO:0000256" key="1">
    <source>
        <dbReference type="SAM" id="MobiDB-lite"/>
    </source>
</evidence>
<organism evidence="2">
    <name type="scientific">Chlamydomonas leiostraca</name>
    <dbReference type="NCBI Taxonomy" id="1034604"/>
    <lineage>
        <taxon>Eukaryota</taxon>
        <taxon>Viridiplantae</taxon>
        <taxon>Chlorophyta</taxon>
        <taxon>core chlorophytes</taxon>
        <taxon>Chlorophyceae</taxon>
        <taxon>CS clade</taxon>
        <taxon>Chlamydomonadales</taxon>
        <taxon>Chlamydomonadaceae</taxon>
        <taxon>Chlamydomonas</taxon>
    </lineage>
</organism>
<gene>
    <name evidence="2" type="ORF">CLEI1391_LOCUS6513</name>
</gene>